<gene>
    <name evidence="2" type="ORF">GA0070609_1452</name>
</gene>
<reference evidence="2 3" key="1">
    <citation type="submission" date="2016-06" db="EMBL/GenBank/DDBJ databases">
        <authorList>
            <person name="Kjaerup R.B."/>
            <person name="Dalgaard T.S."/>
            <person name="Juul-Madsen H.R."/>
        </authorList>
    </citation>
    <scope>NUCLEOTIDE SEQUENCE [LARGE SCALE GENOMIC DNA]</scope>
    <source>
        <strain evidence="2 3">DSM 43904</strain>
    </source>
</reference>
<feature type="transmembrane region" description="Helical" evidence="1">
    <location>
        <begin position="20"/>
        <end position="41"/>
    </location>
</feature>
<dbReference type="Proteomes" id="UP000198217">
    <property type="component" value="Chromosome I"/>
</dbReference>
<dbReference type="Pfam" id="PF10011">
    <property type="entry name" value="DUF2254"/>
    <property type="match status" value="1"/>
</dbReference>
<keyword evidence="3" id="KW-1185">Reference proteome</keyword>
<accession>A0A1C5HEF9</accession>
<feature type="transmembrane region" description="Helical" evidence="1">
    <location>
        <begin position="104"/>
        <end position="125"/>
    </location>
</feature>
<proteinExistence type="predicted"/>
<feature type="transmembrane region" description="Helical" evidence="1">
    <location>
        <begin position="137"/>
        <end position="157"/>
    </location>
</feature>
<name>A0A1C5HEF9_9ACTN</name>
<dbReference type="EMBL" id="LT607750">
    <property type="protein sequence ID" value="SCG44237.1"/>
    <property type="molecule type" value="Genomic_DNA"/>
</dbReference>
<feature type="transmembrane region" description="Helical" evidence="1">
    <location>
        <begin position="61"/>
        <end position="84"/>
    </location>
</feature>
<dbReference type="AlphaFoldDB" id="A0A1C5HEF9"/>
<protein>
    <submittedName>
        <fullName evidence="2">Uncharacterized membrane protein</fullName>
    </submittedName>
</protein>
<sequence>MSRPRTPSSRIAQIRDSFWLVPAAVASGAMLAATGLSVLELRLGLPVEGILPSGPAGARSLLSSIITAMISFTALVFSITVVALQLASSQYSPRVLRTFLQDRVIQATLGTFVATFLFAMVVLAALPADDNEQLPELSLAVSMALVLASTGVFIYYLHHITTIMRVSHIIAAIGAQTRRTIDRHVPERDEPAPVIVGEVVQVVPAPGPGFVTDVDLALLARLAREYHCVLAVVPSPGDFVVAGAPLLNVHPAPSRTPRPLPAERAVRGVTIGTERTPGQDIGFGFRQLTDIAERALSPALNDITTAVRAVQEAHELLRRLAMRPDPARVVRDADGTVRVRANHLAYDTYLAMIVDEVRATSTQPRIARLLEAVVTDLDTVALPAHRPAIRRRLPAP</sequence>
<keyword evidence="1" id="KW-1133">Transmembrane helix</keyword>
<keyword evidence="1" id="KW-0812">Transmembrane</keyword>
<organism evidence="2 3">
    <name type="scientific">Micromonospora echinaurantiaca</name>
    <dbReference type="NCBI Taxonomy" id="47857"/>
    <lineage>
        <taxon>Bacteria</taxon>
        <taxon>Bacillati</taxon>
        <taxon>Actinomycetota</taxon>
        <taxon>Actinomycetes</taxon>
        <taxon>Micromonosporales</taxon>
        <taxon>Micromonosporaceae</taxon>
        <taxon>Micromonospora</taxon>
    </lineage>
</organism>
<keyword evidence="1" id="KW-0472">Membrane</keyword>
<evidence type="ECO:0000313" key="2">
    <source>
        <dbReference type="EMBL" id="SCG44237.1"/>
    </source>
</evidence>
<evidence type="ECO:0000313" key="3">
    <source>
        <dbReference type="Proteomes" id="UP000198217"/>
    </source>
</evidence>
<dbReference type="InterPro" id="IPR018723">
    <property type="entry name" value="DUF2254_membrane"/>
</dbReference>
<evidence type="ECO:0000256" key="1">
    <source>
        <dbReference type="SAM" id="Phobius"/>
    </source>
</evidence>